<dbReference type="SMART" id="SM01005">
    <property type="entry name" value="Ala_racemase_C"/>
    <property type="match status" value="1"/>
</dbReference>
<dbReference type="PRINTS" id="PR00992">
    <property type="entry name" value="ALARACEMASE"/>
</dbReference>
<evidence type="ECO:0000256" key="9">
    <source>
        <dbReference type="PIRSR" id="PIRSR600821-50"/>
    </source>
</evidence>
<evidence type="ECO:0000256" key="6">
    <source>
        <dbReference type="ARBA" id="ARBA00023235"/>
    </source>
</evidence>
<dbReference type="EC" id="5.1.1.1" evidence="4 8"/>
<dbReference type="GO" id="GO:0030170">
    <property type="term" value="F:pyridoxal phosphate binding"/>
    <property type="evidence" value="ECO:0007669"/>
    <property type="project" value="UniProtKB-UniRule"/>
</dbReference>
<dbReference type="CDD" id="cd06827">
    <property type="entry name" value="PLPDE_III_AR_proteobact"/>
    <property type="match status" value="1"/>
</dbReference>
<keyword evidence="13" id="KW-1185">Reference proteome</keyword>
<evidence type="ECO:0000256" key="8">
    <source>
        <dbReference type="HAMAP-Rule" id="MF_01201"/>
    </source>
</evidence>
<evidence type="ECO:0000256" key="1">
    <source>
        <dbReference type="ARBA" id="ARBA00000316"/>
    </source>
</evidence>
<evidence type="ECO:0000256" key="3">
    <source>
        <dbReference type="ARBA" id="ARBA00007880"/>
    </source>
</evidence>
<dbReference type="Gene3D" id="3.20.20.10">
    <property type="entry name" value="Alanine racemase"/>
    <property type="match status" value="1"/>
</dbReference>
<evidence type="ECO:0000313" key="12">
    <source>
        <dbReference type="EMBL" id="RKF15790.1"/>
    </source>
</evidence>
<keyword evidence="5 8" id="KW-0663">Pyridoxal phosphate</keyword>
<dbReference type="FunFam" id="2.40.37.10:FF:000002">
    <property type="entry name" value="Alanine racemase"/>
    <property type="match status" value="1"/>
</dbReference>
<comment type="similarity">
    <text evidence="3 8">Belongs to the alanine racemase family.</text>
</comment>
<dbReference type="GO" id="GO:0008784">
    <property type="term" value="F:alanine racemase activity"/>
    <property type="evidence" value="ECO:0007669"/>
    <property type="project" value="UniProtKB-UniRule"/>
</dbReference>
<dbReference type="RefSeq" id="WP_120355876.1">
    <property type="nucleotide sequence ID" value="NZ_RAQO01000008.1"/>
</dbReference>
<dbReference type="InterPro" id="IPR009006">
    <property type="entry name" value="Ala_racemase/Decarboxylase_C"/>
</dbReference>
<feature type="binding site" evidence="8 10">
    <location>
        <position position="129"/>
    </location>
    <ligand>
        <name>substrate</name>
    </ligand>
</feature>
<dbReference type="Gene3D" id="2.40.37.10">
    <property type="entry name" value="Lyase, Ornithine Decarboxylase, Chain A, domain 1"/>
    <property type="match status" value="1"/>
</dbReference>
<organism evidence="12 13">
    <name type="scientific">Alginatibacterium sediminis</name>
    <dbReference type="NCBI Taxonomy" id="2164068"/>
    <lineage>
        <taxon>Bacteria</taxon>
        <taxon>Pseudomonadati</taxon>
        <taxon>Pseudomonadota</taxon>
        <taxon>Gammaproteobacteria</taxon>
        <taxon>Alteromonadales</taxon>
        <taxon>Alteromonadaceae</taxon>
        <taxon>Alginatibacterium</taxon>
    </lineage>
</organism>
<dbReference type="EMBL" id="RAQO01000008">
    <property type="protein sequence ID" value="RKF15790.1"/>
    <property type="molecule type" value="Genomic_DNA"/>
</dbReference>
<dbReference type="SUPFAM" id="SSF51419">
    <property type="entry name" value="PLP-binding barrel"/>
    <property type="match status" value="1"/>
</dbReference>
<comment type="function">
    <text evidence="8">Catalyzes the interconversion of L-alanine and D-alanine. May also act on other amino acids.</text>
</comment>
<dbReference type="UniPathway" id="UPA00042">
    <property type="reaction ID" value="UER00497"/>
</dbReference>
<dbReference type="PANTHER" id="PTHR30511">
    <property type="entry name" value="ALANINE RACEMASE"/>
    <property type="match status" value="1"/>
</dbReference>
<feature type="active site" description="Proton acceptor; specific for D-alanine" evidence="8">
    <location>
        <position position="34"/>
    </location>
</feature>
<dbReference type="SUPFAM" id="SSF50621">
    <property type="entry name" value="Alanine racemase C-terminal domain-like"/>
    <property type="match status" value="1"/>
</dbReference>
<evidence type="ECO:0000259" key="11">
    <source>
        <dbReference type="SMART" id="SM01005"/>
    </source>
</evidence>
<comment type="catalytic activity">
    <reaction evidence="1 8">
        <text>L-alanine = D-alanine</text>
        <dbReference type="Rhea" id="RHEA:20249"/>
        <dbReference type="ChEBI" id="CHEBI:57416"/>
        <dbReference type="ChEBI" id="CHEBI:57972"/>
        <dbReference type="EC" id="5.1.1.1"/>
    </reaction>
</comment>
<feature type="domain" description="Alanine racemase C-terminal" evidence="11">
    <location>
        <begin position="233"/>
        <end position="357"/>
    </location>
</feature>
<gene>
    <name evidence="12" type="primary">alr</name>
    <name evidence="12" type="ORF">DBZ36_15565</name>
</gene>
<dbReference type="Pfam" id="PF01168">
    <property type="entry name" value="Ala_racemase_N"/>
    <property type="match status" value="1"/>
</dbReference>
<sequence>MKSAYASISKSALAHNIARLRQQAPNTKLMAMVKANAYGHGMLQIATSLNHVDALGVARVEEALALREAGVSTEIVLLEGFYTDSNIGALAAANISTVIHCEHQLLALENAKLSQPMKVWVKIDSGMHRLGFSPQQFESLKLRFYQSNNIQQNPGFMSHFASADESNQDYTLSQIACFDNCVQGLQGQQSLANSAGIFAFEQSHRDWIRPGIALYGVSPFAHLSAEDLGLLAVMELRSSLIAVRPHQAGESAGYGRIWRSPHDTYLGVVAIGYGDGYPRTAPEGTPVRINGRIVPIVGRVSMDMLTVDLGPKPMDQVGDEAIIWGAGLPVEDVAKHVGTIGYELVTKLTSRVPLYYKD</sequence>
<protein>
    <recommendedName>
        <fullName evidence="4 8">Alanine racemase</fullName>
        <ecNumber evidence="4 8">5.1.1.1</ecNumber>
    </recommendedName>
</protein>
<evidence type="ECO:0000256" key="10">
    <source>
        <dbReference type="PIRSR" id="PIRSR600821-52"/>
    </source>
</evidence>
<dbReference type="GO" id="GO:0005829">
    <property type="term" value="C:cytosol"/>
    <property type="evidence" value="ECO:0007669"/>
    <property type="project" value="TreeGrafter"/>
</dbReference>
<reference evidence="12 13" key="1">
    <citation type="submission" date="2018-09" db="EMBL/GenBank/DDBJ databases">
        <authorList>
            <person name="Wang Z."/>
        </authorList>
    </citation>
    <scope>NUCLEOTIDE SEQUENCE [LARGE SCALE GENOMIC DNA]</scope>
    <source>
        <strain evidence="12 13">ALS 81</strain>
    </source>
</reference>
<dbReference type="InterPro" id="IPR000821">
    <property type="entry name" value="Ala_racemase"/>
</dbReference>
<dbReference type="InterPro" id="IPR011079">
    <property type="entry name" value="Ala_racemase_C"/>
</dbReference>
<dbReference type="GO" id="GO:0030632">
    <property type="term" value="P:D-alanine biosynthetic process"/>
    <property type="evidence" value="ECO:0007669"/>
    <property type="project" value="UniProtKB-UniRule"/>
</dbReference>
<accession>A0A420E8P1</accession>
<dbReference type="HAMAP" id="MF_01201">
    <property type="entry name" value="Ala_racemase"/>
    <property type="match status" value="1"/>
</dbReference>
<dbReference type="InterPro" id="IPR001608">
    <property type="entry name" value="Ala_racemase_N"/>
</dbReference>
<name>A0A420E8P1_9ALTE</name>
<feature type="binding site" evidence="8 10">
    <location>
        <position position="302"/>
    </location>
    <ligand>
        <name>substrate</name>
    </ligand>
</feature>
<feature type="modified residue" description="N6-(pyridoxal phosphate)lysine" evidence="8 9">
    <location>
        <position position="34"/>
    </location>
</feature>
<comment type="pathway">
    <text evidence="7 8">Amino-acid biosynthesis; D-alanine biosynthesis; D-alanine from L-alanine: step 1/1.</text>
</comment>
<evidence type="ECO:0000256" key="5">
    <source>
        <dbReference type="ARBA" id="ARBA00022898"/>
    </source>
</evidence>
<dbReference type="InterPro" id="IPR029066">
    <property type="entry name" value="PLP-binding_barrel"/>
</dbReference>
<dbReference type="FunFam" id="3.20.20.10:FF:000002">
    <property type="entry name" value="Alanine racemase"/>
    <property type="match status" value="1"/>
</dbReference>
<proteinExistence type="inferred from homology"/>
<comment type="cofactor">
    <cofactor evidence="2 8 9">
        <name>pyridoxal 5'-phosphate</name>
        <dbReference type="ChEBI" id="CHEBI:597326"/>
    </cofactor>
</comment>
<dbReference type="AlphaFoldDB" id="A0A420E8P1"/>
<evidence type="ECO:0000256" key="7">
    <source>
        <dbReference type="ARBA" id="ARBA00037912"/>
    </source>
</evidence>
<dbReference type="NCBIfam" id="TIGR00492">
    <property type="entry name" value="alr"/>
    <property type="match status" value="1"/>
</dbReference>
<dbReference type="Pfam" id="PF00842">
    <property type="entry name" value="Ala_racemase_C"/>
    <property type="match status" value="1"/>
</dbReference>
<evidence type="ECO:0000256" key="2">
    <source>
        <dbReference type="ARBA" id="ARBA00001933"/>
    </source>
</evidence>
<comment type="caution">
    <text evidence="12">The sequence shown here is derived from an EMBL/GenBank/DDBJ whole genome shotgun (WGS) entry which is preliminary data.</text>
</comment>
<dbReference type="Proteomes" id="UP000286482">
    <property type="component" value="Unassembled WGS sequence"/>
</dbReference>
<dbReference type="PANTHER" id="PTHR30511:SF4">
    <property type="entry name" value="ALANINE RACEMASE, BIOSYNTHETIC"/>
    <property type="match status" value="1"/>
</dbReference>
<evidence type="ECO:0000256" key="4">
    <source>
        <dbReference type="ARBA" id="ARBA00013089"/>
    </source>
</evidence>
<feature type="active site" description="Proton acceptor; specific for L-alanine" evidence="8">
    <location>
        <position position="254"/>
    </location>
</feature>
<evidence type="ECO:0000313" key="13">
    <source>
        <dbReference type="Proteomes" id="UP000286482"/>
    </source>
</evidence>
<dbReference type="OrthoDB" id="9813814at2"/>
<keyword evidence="6 8" id="KW-0413">Isomerase</keyword>